<reference evidence="2" key="1">
    <citation type="submission" date="2020-02" db="EMBL/GenBank/DDBJ databases">
        <title>Genomic and physiological characterization of two novel Nitrospinaceae genera.</title>
        <authorList>
            <person name="Mueller A.J."/>
            <person name="Jung M.-Y."/>
            <person name="Strachan C.R."/>
            <person name="Herbold C.W."/>
            <person name="Kirkegaard R.H."/>
            <person name="Daims H."/>
        </authorList>
    </citation>
    <scope>NUCLEOTIDE SEQUENCE [LARGE SCALE GENOMIC DNA]</scope>
</reference>
<evidence type="ECO:0008006" key="3">
    <source>
        <dbReference type="Google" id="ProtNLM"/>
    </source>
</evidence>
<accession>A0A7T0C0Z8</accession>
<gene>
    <name evidence="1" type="ORF">G3M78_03575</name>
</gene>
<organism evidence="1 2">
    <name type="scientific">Candidatus Nitrohelix vancouverensis</name>
    <dbReference type="NCBI Taxonomy" id="2705534"/>
    <lineage>
        <taxon>Bacteria</taxon>
        <taxon>Pseudomonadati</taxon>
        <taxon>Nitrospinota/Tectimicrobiota group</taxon>
        <taxon>Nitrospinota</taxon>
        <taxon>Nitrospinia</taxon>
        <taxon>Nitrospinales</taxon>
        <taxon>Nitrospinaceae</taxon>
        <taxon>Candidatus Nitrohelix</taxon>
    </lineage>
</organism>
<dbReference type="Proteomes" id="UP000594464">
    <property type="component" value="Chromosome"/>
</dbReference>
<dbReference type="AlphaFoldDB" id="A0A7T0C0Z8"/>
<sequence>MARLILLGIILAMIPLVWSLIKPRTEETKETEMVACARCGTYVPKGEAVEKTESEHSVYFCGSQCADKPGES</sequence>
<evidence type="ECO:0000313" key="1">
    <source>
        <dbReference type="EMBL" id="QPJ64525.1"/>
    </source>
</evidence>
<proteinExistence type="predicted"/>
<name>A0A7T0C0Z8_9BACT</name>
<dbReference type="EMBL" id="CP048620">
    <property type="protein sequence ID" value="QPJ64525.1"/>
    <property type="molecule type" value="Genomic_DNA"/>
</dbReference>
<protein>
    <recommendedName>
        <fullName evidence="3">TRASH domain-containing protein</fullName>
    </recommendedName>
</protein>
<dbReference type="KEGG" id="nva:G3M78_03575"/>
<evidence type="ECO:0000313" key="2">
    <source>
        <dbReference type="Proteomes" id="UP000594464"/>
    </source>
</evidence>